<evidence type="ECO:0000313" key="2">
    <source>
        <dbReference type="EMBL" id="GER28766.1"/>
    </source>
</evidence>
<evidence type="ECO:0000313" key="3">
    <source>
        <dbReference type="Proteomes" id="UP000325081"/>
    </source>
</evidence>
<protein>
    <submittedName>
        <fullName evidence="2">tRNA-specific 2-thiouridylase MnmA</fullName>
    </submittedName>
</protein>
<proteinExistence type="predicted"/>
<dbReference type="EMBL" id="BKCP01003002">
    <property type="protein sequence ID" value="GER28766.1"/>
    <property type="molecule type" value="Genomic_DNA"/>
</dbReference>
<accession>A0A5A7P8A8</accession>
<sequence>MPIFSSDDPLSAKAFSSTRFTLPTSPTLTPISFISFRTFSATSNLSTLPSSHKFIPISQSSTTSFRFVNWSVYKGKQSIGTRNQTLSSTEFHPQCVRKPPTASCASTRLWQHHSTTSPRRPCRASSGSGLSSPQGPQEVNVAKEKAVGYLREVVLGNVRVASERDVEDRARGTGVEPVGAVGLRPEAGGYDIVGVVRENWADGEEGNFLDVRSFGLMDWTPVKTKAASVQNETYESPYLLANFPGHTKYVSAIKQVTVGFESLTSLSTAFSTWADSSCKRADSNCSECGDRSSPTGSPSDTVAYRMSSPDEWRIPAKMSPERAEEAAAAAMMRRWMDRVLMKVMVKPLEARWMARCTDGLTWPWRG</sequence>
<comment type="caution">
    <text evidence="2">The sequence shown here is derived from an EMBL/GenBank/DDBJ whole genome shotgun (WGS) entry which is preliminary data.</text>
</comment>
<dbReference type="OrthoDB" id="696358at2759"/>
<name>A0A5A7P8A8_STRAF</name>
<gene>
    <name evidence="2" type="ORF">STAS_04575</name>
</gene>
<keyword evidence="3" id="KW-1185">Reference proteome</keyword>
<dbReference type="AlphaFoldDB" id="A0A5A7P8A8"/>
<reference evidence="3" key="1">
    <citation type="journal article" date="2019" name="Curr. Biol.">
        <title>Genome Sequence of Striga asiatica Provides Insight into the Evolution of Plant Parasitism.</title>
        <authorList>
            <person name="Yoshida S."/>
            <person name="Kim S."/>
            <person name="Wafula E.K."/>
            <person name="Tanskanen J."/>
            <person name="Kim Y.M."/>
            <person name="Honaas L."/>
            <person name="Yang Z."/>
            <person name="Spallek T."/>
            <person name="Conn C.E."/>
            <person name="Ichihashi Y."/>
            <person name="Cheong K."/>
            <person name="Cui S."/>
            <person name="Der J.P."/>
            <person name="Gundlach H."/>
            <person name="Jiao Y."/>
            <person name="Hori C."/>
            <person name="Ishida J.K."/>
            <person name="Kasahara H."/>
            <person name="Kiba T."/>
            <person name="Kim M.S."/>
            <person name="Koo N."/>
            <person name="Laohavisit A."/>
            <person name="Lee Y.H."/>
            <person name="Lumba S."/>
            <person name="McCourt P."/>
            <person name="Mortimer J.C."/>
            <person name="Mutuku J.M."/>
            <person name="Nomura T."/>
            <person name="Sasaki-Sekimoto Y."/>
            <person name="Seto Y."/>
            <person name="Wang Y."/>
            <person name="Wakatake T."/>
            <person name="Sakakibara H."/>
            <person name="Demura T."/>
            <person name="Yamaguchi S."/>
            <person name="Yoneyama K."/>
            <person name="Manabe R.I."/>
            <person name="Nelson D.C."/>
            <person name="Schulman A.H."/>
            <person name="Timko M.P."/>
            <person name="dePamphilis C.W."/>
            <person name="Choi D."/>
            <person name="Shirasu K."/>
        </authorList>
    </citation>
    <scope>NUCLEOTIDE SEQUENCE [LARGE SCALE GENOMIC DNA]</scope>
    <source>
        <strain evidence="3">cv. UVA1</strain>
    </source>
</reference>
<feature type="compositionally biased region" description="Low complexity" evidence="1">
    <location>
        <begin position="125"/>
        <end position="137"/>
    </location>
</feature>
<feature type="region of interest" description="Disordered" evidence="1">
    <location>
        <begin position="108"/>
        <end position="138"/>
    </location>
</feature>
<evidence type="ECO:0000256" key="1">
    <source>
        <dbReference type="SAM" id="MobiDB-lite"/>
    </source>
</evidence>
<feature type="compositionally biased region" description="Polar residues" evidence="1">
    <location>
        <begin position="108"/>
        <end position="118"/>
    </location>
</feature>
<organism evidence="2 3">
    <name type="scientific">Striga asiatica</name>
    <name type="common">Asiatic witchweed</name>
    <name type="synonym">Buchnera asiatica</name>
    <dbReference type="NCBI Taxonomy" id="4170"/>
    <lineage>
        <taxon>Eukaryota</taxon>
        <taxon>Viridiplantae</taxon>
        <taxon>Streptophyta</taxon>
        <taxon>Embryophyta</taxon>
        <taxon>Tracheophyta</taxon>
        <taxon>Spermatophyta</taxon>
        <taxon>Magnoliopsida</taxon>
        <taxon>eudicotyledons</taxon>
        <taxon>Gunneridae</taxon>
        <taxon>Pentapetalae</taxon>
        <taxon>asterids</taxon>
        <taxon>lamiids</taxon>
        <taxon>Lamiales</taxon>
        <taxon>Orobanchaceae</taxon>
        <taxon>Buchnereae</taxon>
        <taxon>Striga</taxon>
    </lineage>
</organism>
<dbReference type="Proteomes" id="UP000325081">
    <property type="component" value="Unassembled WGS sequence"/>
</dbReference>